<dbReference type="AlphaFoldDB" id="A0A812L118"/>
<organism evidence="1 2">
    <name type="scientific">Symbiodinium natans</name>
    <dbReference type="NCBI Taxonomy" id="878477"/>
    <lineage>
        <taxon>Eukaryota</taxon>
        <taxon>Sar</taxon>
        <taxon>Alveolata</taxon>
        <taxon>Dinophyceae</taxon>
        <taxon>Suessiales</taxon>
        <taxon>Symbiodiniaceae</taxon>
        <taxon>Symbiodinium</taxon>
    </lineage>
</organism>
<evidence type="ECO:0000313" key="2">
    <source>
        <dbReference type="Proteomes" id="UP000604046"/>
    </source>
</evidence>
<accession>A0A812L118</accession>
<gene>
    <name evidence="1" type="ORF">SNAT2548_LOCUS9784</name>
</gene>
<name>A0A812L118_9DINO</name>
<proteinExistence type="predicted"/>
<dbReference type="Proteomes" id="UP000604046">
    <property type="component" value="Unassembled WGS sequence"/>
</dbReference>
<dbReference type="OrthoDB" id="425248at2759"/>
<dbReference type="EMBL" id="CAJNDS010000780">
    <property type="protein sequence ID" value="CAE7233618.1"/>
    <property type="molecule type" value="Genomic_DNA"/>
</dbReference>
<sequence length="201" mass="21237">MPLLRLSLGLATGEGDHVAPKAVRVALGDAEVFADIFGREDSGSWPLGLGPKSLKPAALIGQDILSQQRHFLVAPEPSMYVAEQRDAEGSLHHVGEGDCIDSDGRRLEGLQKLGCTMDDAAWECLSLPPGACAGIAVTPKGSFQGLCYIFVAAEFGKDEEFRSRGFARYAAPPGQALAPPGSTVATADGTPDAQCFRWQPK</sequence>
<protein>
    <submittedName>
        <fullName evidence="1">Uncharacterized protein</fullName>
    </submittedName>
</protein>
<reference evidence="1" key="1">
    <citation type="submission" date="2021-02" db="EMBL/GenBank/DDBJ databases">
        <authorList>
            <person name="Dougan E. K."/>
            <person name="Rhodes N."/>
            <person name="Thang M."/>
            <person name="Chan C."/>
        </authorList>
    </citation>
    <scope>NUCLEOTIDE SEQUENCE</scope>
</reference>
<evidence type="ECO:0000313" key="1">
    <source>
        <dbReference type="EMBL" id="CAE7233618.1"/>
    </source>
</evidence>
<keyword evidence="2" id="KW-1185">Reference proteome</keyword>
<comment type="caution">
    <text evidence="1">The sequence shown here is derived from an EMBL/GenBank/DDBJ whole genome shotgun (WGS) entry which is preliminary data.</text>
</comment>